<protein>
    <submittedName>
        <fullName evidence="2">Uncharacterized protein</fullName>
    </submittedName>
</protein>
<organism evidence="2">
    <name type="scientific">marine sediment metagenome</name>
    <dbReference type="NCBI Taxonomy" id="412755"/>
    <lineage>
        <taxon>unclassified sequences</taxon>
        <taxon>metagenomes</taxon>
        <taxon>ecological metagenomes</taxon>
    </lineage>
</organism>
<evidence type="ECO:0000256" key="1">
    <source>
        <dbReference type="SAM" id="MobiDB-lite"/>
    </source>
</evidence>
<proteinExistence type="predicted"/>
<feature type="region of interest" description="Disordered" evidence="1">
    <location>
        <begin position="26"/>
        <end position="50"/>
    </location>
</feature>
<gene>
    <name evidence="2" type="ORF">LCGC14_2910770</name>
</gene>
<reference evidence="2" key="1">
    <citation type="journal article" date="2015" name="Nature">
        <title>Complex archaea that bridge the gap between prokaryotes and eukaryotes.</title>
        <authorList>
            <person name="Spang A."/>
            <person name="Saw J.H."/>
            <person name="Jorgensen S.L."/>
            <person name="Zaremba-Niedzwiedzka K."/>
            <person name="Martijn J."/>
            <person name="Lind A.E."/>
            <person name="van Eijk R."/>
            <person name="Schleper C."/>
            <person name="Guy L."/>
            <person name="Ettema T.J."/>
        </authorList>
    </citation>
    <scope>NUCLEOTIDE SEQUENCE</scope>
</reference>
<comment type="caution">
    <text evidence="2">The sequence shown here is derived from an EMBL/GenBank/DDBJ whole genome shotgun (WGS) entry which is preliminary data.</text>
</comment>
<dbReference type="AlphaFoldDB" id="A0A0F8XS10"/>
<accession>A0A0F8XS10</accession>
<feature type="non-terminal residue" evidence="2">
    <location>
        <position position="1"/>
    </location>
</feature>
<evidence type="ECO:0000313" key="2">
    <source>
        <dbReference type="EMBL" id="KKK71753.1"/>
    </source>
</evidence>
<sequence>RFPGVAGGSNPEAVFGAKRNARVDPNRDFAGGGVVMGRSRHPQKANNYKAGIRVTPPTLGAEPGNAVWYYELPGRLEFHLSTLGGHISFSVQRSKLLKSLKRIEPKGGALRPKE</sequence>
<dbReference type="EMBL" id="LAZR01057588">
    <property type="protein sequence ID" value="KKK71753.1"/>
    <property type="molecule type" value="Genomic_DNA"/>
</dbReference>
<name>A0A0F8XS10_9ZZZZ</name>